<dbReference type="Proteomes" id="UP000035721">
    <property type="component" value="Unassembled WGS sequence"/>
</dbReference>
<dbReference type="AlphaFoldDB" id="A0A077M138"/>
<reference evidence="1 2" key="1">
    <citation type="journal article" date="2013" name="ISME J.">
        <title>A metabolic model for members of the genus Tetrasphaera involved in enhanced biological phosphorus removal.</title>
        <authorList>
            <person name="Kristiansen R."/>
            <person name="Nguyen H.T.T."/>
            <person name="Saunders A.M."/>
            <person name="Nielsen J.L."/>
            <person name="Wimmer R."/>
            <person name="Le V.Q."/>
            <person name="McIlroy S.J."/>
            <person name="Petrovski S."/>
            <person name="Seviour R.J."/>
            <person name="Calteau A."/>
            <person name="Nielsen K.L."/>
            <person name="Nielsen P.H."/>
        </authorList>
    </citation>
    <scope>NUCLEOTIDE SEQUENCE [LARGE SCALE GENOMIC DNA]</scope>
    <source>
        <strain evidence="1 2">T1-X7</strain>
    </source>
</reference>
<dbReference type="EMBL" id="CAJB01000154">
    <property type="protein sequence ID" value="CCH77904.1"/>
    <property type="molecule type" value="Genomic_DNA"/>
</dbReference>
<sequence length="296" mass="29852">MTGMTKVTGMTREVNIMRRLGIASALLAAALVLIPGTAAMASSCRDSVSIVAQPTTTQRDTAMTPAVVVQVEDRRGHVDTRFNGSVTLGYAEDPGGAPPPANNTVRAVRGVATFPALTFSSVGFGFALTASIQGATSAPSQAFDIVDQLVLCSAGQTCSTGVVASDGTSGSAVGAASSSSGVLLATGGGFPALSCTTRGGVLTFTSDRALRITVSIPATGGHRGPGPVDVCWGDDDPFVTASGAPAAFNPANGDYEGLLPGCRPCPTQPCVLSRNRGHHEDTAVVYAPAGDPHITF</sequence>
<dbReference type="STRING" id="1194083.BN12_2370004"/>
<gene>
    <name evidence="1" type="ORF">BN12_2370004</name>
</gene>
<name>A0A077M138_9MICO</name>
<accession>A0A077M138</accession>
<comment type="caution">
    <text evidence="1">The sequence shown here is derived from an EMBL/GenBank/DDBJ whole genome shotgun (WGS) entry which is preliminary data.</text>
</comment>
<evidence type="ECO:0000313" key="1">
    <source>
        <dbReference type="EMBL" id="CCH77904.1"/>
    </source>
</evidence>
<evidence type="ECO:0000313" key="2">
    <source>
        <dbReference type="Proteomes" id="UP000035721"/>
    </source>
</evidence>
<protein>
    <submittedName>
        <fullName evidence="1">Uncharacterized protein</fullName>
    </submittedName>
</protein>
<proteinExistence type="predicted"/>
<organism evidence="1 2">
    <name type="scientific">Nostocoides japonicum T1-X7</name>
    <dbReference type="NCBI Taxonomy" id="1194083"/>
    <lineage>
        <taxon>Bacteria</taxon>
        <taxon>Bacillati</taxon>
        <taxon>Actinomycetota</taxon>
        <taxon>Actinomycetes</taxon>
        <taxon>Micrococcales</taxon>
        <taxon>Intrasporangiaceae</taxon>
        <taxon>Nostocoides</taxon>
    </lineage>
</organism>
<keyword evidence="2" id="KW-1185">Reference proteome</keyword>